<dbReference type="GO" id="GO:0019303">
    <property type="term" value="P:D-ribose catabolic process"/>
    <property type="evidence" value="ECO:0007669"/>
    <property type="project" value="UniProtKB-UniRule"/>
</dbReference>
<dbReference type="PANTHER" id="PTHR10584:SF166">
    <property type="entry name" value="RIBOKINASE"/>
    <property type="match status" value="1"/>
</dbReference>
<feature type="binding site" evidence="12">
    <location>
        <position position="150"/>
    </location>
    <ligand>
        <name>substrate</name>
    </ligand>
</feature>
<name>A0A9W5XLB3_9ACTN</name>
<comment type="subcellular location">
    <subcellularLocation>
        <location evidence="12">Cytoplasm</location>
    </subcellularLocation>
</comment>
<evidence type="ECO:0000256" key="3">
    <source>
        <dbReference type="ARBA" id="ARBA00016943"/>
    </source>
</evidence>
<dbReference type="InterPro" id="IPR002139">
    <property type="entry name" value="Ribo/fructo_kinase"/>
</dbReference>
<dbReference type="PROSITE" id="PS00584">
    <property type="entry name" value="PFKB_KINASES_2"/>
    <property type="match status" value="1"/>
</dbReference>
<feature type="binding site" evidence="12">
    <location>
        <position position="201"/>
    </location>
    <ligand>
        <name>ATP</name>
        <dbReference type="ChEBI" id="CHEBI:30616"/>
    </ligand>
</feature>
<keyword evidence="10 12" id="KW-0630">Potassium</keyword>
<feature type="domain" description="Carbohydrate kinase PfkB" evidence="13">
    <location>
        <begin position="15"/>
        <end position="312"/>
    </location>
</feature>
<evidence type="ECO:0000256" key="6">
    <source>
        <dbReference type="ARBA" id="ARBA00022741"/>
    </source>
</evidence>
<feature type="binding site" evidence="12">
    <location>
        <begin position="270"/>
        <end position="271"/>
    </location>
    <ligand>
        <name>ATP</name>
        <dbReference type="ChEBI" id="CHEBI:30616"/>
    </ligand>
</feature>
<keyword evidence="4 12" id="KW-0808">Transferase</keyword>
<feature type="binding site" evidence="12">
    <location>
        <begin position="50"/>
        <end position="54"/>
    </location>
    <ligand>
        <name>substrate</name>
    </ligand>
</feature>
<comment type="catalytic activity">
    <reaction evidence="12">
        <text>D-ribose + ATP = D-ribose 5-phosphate + ADP + H(+)</text>
        <dbReference type="Rhea" id="RHEA:13697"/>
        <dbReference type="ChEBI" id="CHEBI:15378"/>
        <dbReference type="ChEBI" id="CHEBI:30616"/>
        <dbReference type="ChEBI" id="CHEBI:47013"/>
        <dbReference type="ChEBI" id="CHEBI:78346"/>
        <dbReference type="ChEBI" id="CHEBI:456216"/>
        <dbReference type="EC" id="2.7.1.15"/>
    </reaction>
</comment>
<evidence type="ECO:0000256" key="4">
    <source>
        <dbReference type="ARBA" id="ARBA00022679"/>
    </source>
</evidence>
<dbReference type="PANTHER" id="PTHR10584">
    <property type="entry name" value="SUGAR KINASE"/>
    <property type="match status" value="1"/>
</dbReference>
<feature type="active site" description="Proton acceptor" evidence="12">
    <location>
        <position position="271"/>
    </location>
</feature>
<keyword evidence="7 12" id="KW-0418">Kinase</keyword>
<comment type="cofactor">
    <cofactor evidence="12">
        <name>Mg(2+)</name>
        <dbReference type="ChEBI" id="CHEBI:18420"/>
    </cofactor>
    <text evidence="12">Requires a divalent cation, most likely magnesium in vivo, as an electrophilic catalyst to aid phosphoryl group transfer. It is the chelate of the metal and the nucleotide that is the actual substrate.</text>
</comment>
<dbReference type="PRINTS" id="PR00990">
    <property type="entry name" value="RIBOKINASE"/>
</dbReference>
<organism evidence="14 15">
    <name type="scientific">Micromonospora sediminimaris</name>
    <dbReference type="NCBI Taxonomy" id="547162"/>
    <lineage>
        <taxon>Bacteria</taxon>
        <taxon>Bacillati</taxon>
        <taxon>Actinomycetota</taxon>
        <taxon>Actinomycetes</taxon>
        <taxon>Micromonosporales</taxon>
        <taxon>Micromonosporaceae</taxon>
        <taxon>Micromonospora</taxon>
    </lineage>
</organism>
<comment type="activity regulation">
    <text evidence="12">Activated by a monovalent cation that binds near, but not in, the active site. The most likely occupant of the site in vivo is potassium. Ion binding induces a conformational change that may alter substrate affinity.</text>
</comment>
<dbReference type="AlphaFoldDB" id="A0A9W5XLB3"/>
<evidence type="ECO:0000259" key="13">
    <source>
        <dbReference type="Pfam" id="PF00294"/>
    </source>
</evidence>
<comment type="similarity">
    <text evidence="12">Belongs to the carbohydrate kinase PfkB family. Ribokinase subfamily.</text>
</comment>
<comment type="caution">
    <text evidence="14">The sequence shown here is derived from an EMBL/GenBank/DDBJ whole genome shotgun (WGS) entry which is preliminary data.</text>
</comment>
<keyword evidence="15" id="KW-1185">Reference proteome</keyword>
<comment type="similarity">
    <text evidence="1">Belongs to the carbohydrate kinase pfkB family.</text>
</comment>
<feature type="binding site" evidence="12">
    <location>
        <position position="301"/>
    </location>
    <ligand>
        <name>K(+)</name>
        <dbReference type="ChEBI" id="CHEBI:29103"/>
    </ligand>
</feature>
<evidence type="ECO:0000256" key="5">
    <source>
        <dbReference type="ARBA" id="ARBA00022723"/>
    </source>
</evidence>
<dbReference type="InterPro" id="IPR011611">
    <property type="entry name" value="PfkB_dom"/>
</dbReference>
<evidence type="ECO:0000256" key="11">
    <source>
        <dbReference type="ARBA" id="ARBA00023277"/>
    </source>
</evidence>
<dbReference type="InterPro" id="IPR029056">
    <property type="entry name" value="Ribokinase-like"/>
</dbReference>
<dbReference type="InterPro" id="IPR011877">
    <property type="entry name" value="Ribokinase"/>
</dbReference>
<feature type="binding site" evidence="12">
    <location>
        <begin position="239"/>
        <end position="244"/>
    </location>
    <ligand>
        <name>ATP</name>
        <dbReference type="ChEBI" id="CHEBI:30616"/>
    </ligand>
</feature>
<keyword evidence="9 12" id="KW-0460">Magnesium</keyword>
<comment type="function">
    <text evidence="12">Catalyzes the phosphorylation of ribose at O-5 in a reaction requiring ATP and magnesium. The resulting D-ribose-5-phosphate can then be used either for sythesis of nucleotides, histidine, and tryptophan, or as a component of the pentose phosphate pathway.</text>
</comment>
<dbReference type="EC" id="2.7.1.15" evidence="2 12"/>
<dbReference type="Pfam" id="PF00294">
    <property type="entry name" value="PfkB"/>
    <property type="match status" value="1"/>
</dbReference>
<feature type="binding site" evidence="12">
    <location>
        <position position="267"/>
    </location>
    <ligand>
        <name>K(+)</name>
        <dbReference type="ChEBI" id="CHEBI:29103"/>
    </ligand>
</feature>
<evidence type="ECO:0000313" key="15">
    <source>
        <dbReference type="Proteomes" id="UP000607311"/>
    </source>
</evidence>
<comment type="caution">
    <text evidence="12">Lacks conserved residue(s) required for the propagation of feature annotation.</text>
</comment>
<evidence type="ECO:0000256" key="7">
    <source>
        <dbReference type="ARBA" id="ARBA00022777"/>
    </source>
</evidence>
<comment type="subunit">
    <text evidence="12">Homodimer.</text>
</comment>
<sequence length="327" mass="33095">MHWESRHERAPAVTVLAVGAYTVDFYIFGDRLPSVGETVAATGTASAHGGKAANVAVAAARLGGRARFIGAVGGDQEGAEALATLTRDGVDVSACPRTDPPTARSFICLDSRGQQYIMTWAGAADGLTADVAAAGAALLRPGAVLVLQGEIPVAVSAAAAAAAVPGVTVVLNPSPVEPFTQPRSDPDAARLLARADLVVLNAAECRRLIGERAGSTPSGLSAEAAQLRRQIRTATVVVTVGAQGALVIREGSEMHVPAPEVKVVDTTGAGDGFVGALAAGIAAGMPLAEAVLLACRAAAVSVTRQFCIPSYPRASELSHAPLSPRQC</sequence>
<feature type="binding site" evidence="12">
    <location>
        <position position="271"/>
    </location>
    <ligand>
        <name>substrate</name>
    </ligand>
</feature>
<keyword evidence="5 12" id="KW-0479">Metal-binding</keyword>
<accession>A0A9W5XLB3</accession>
<proteinExistence type="inferred from homology"/>
<keyword evidence="8 12" id="KW-0067">ATP-binding</keyword>
<dbReference type="EMBL" id="BOPD01000024">
    <property type="protein sequence ID" value="GIJ34804.1"/>
    <property type="molecule type" value="Genomic_DNA"/>
</dbReference>
<gene>
    <name evidence="14" type="primary">rbsK_1</name>
    <name evidence="12" type="synonym">rbsK</name>
    <name evidence="14" type="ORF">Vse01_39520</name>
</gene>
<evidence type="ECO:0000256" key="10">
    <source>
        <dbReference type="ARBA" id="ARBA00022958"/>
    </source>
</evidence>
<dbReference type="GO" id="GO:0005737">
    <property type="term" value="C:cytoplasm"/>
    <property type="evidence" value="ECO:0007669"/>
    <property type="project" value="UniProtKB-SubCell"/>
</dbReference>
<evidence type="ECO:0000256" key="2">
    <source>
        <dbReference type="ARBA" id="ARBA00012035"/>
    </source>
</evidence>
<dbReference type="InterPro" id="IPR002173">
    <property type="entry name" value="Carboh/pur_kinase_PfkB_CS"/>
</dbReference>
<dbReference type="HAMAP" id="MF_01987">
    <property type="entry name" value="Ribokinase"/>
    <property type="match status" value="1"/>
</dbReference>
<evidence type="ECO:0000256" key="8">
    <source>
        <dbReference type="ARBA" id="ARBA00022840"/>
    </source>
</evidence>
<keyword evidence="12" id="KW-0963">Cytoplasm</keyword>
<keyword evidence="11 12" id="KW-0119">Carbohydrate metabolism</keyword>
<protein>
    <recommendedName>
        <fullName evidence="3 12">Ribokinase</fullName>
        <shortName evidence="12">RK</shortName>
        <ecNumber evidence="2 12">2.7.1.15</ecNumber>
    </recommendedName>
</protein>
<evidence type="ECO:0000256" key="9">
    <source>
        <dbReference type="ARBA" id="ARBA00022842"/>
    </source>
</evidence>
<feature type="binding site" evidence="12">
    <location>
        <position position="310"/>
    </location>
    <ligand>
        <name>K(+)</name>
        <dbReference type="ChEBI" id="CHEBI:29103"/>
    </ligand>
</feature>
<dbReference type="GO" id="GO:0004747">
    <property type="term" value="F:ribokinase activity"/>
    <property type="evidence" value="ECO:0007669"/>
    <property type="project" value="UniProtKB-UniRule"/>
</dbReference>
<evidence type="ECO:0000256" key="12">
    <source>
        <dbReference type="HAMAP-Rule" id="MF_01987"/>
    </source>
</evidence>
<evidence type="ECO:0000256" key="1">
    <source>
        <dbReference type="ARBA" id="ARBA00005380"/>
    </source>
</evidence>
<dbReference type="GO" id="GO:0046872">
    <property type="term" value="F:metal ion binding"/>
    <property type="evidence" value="ECO:0007669"/>
    <property type="project" value="UniProtKB-KW"/>
</dbReference>
<dbReference type="Gene3D" id="3.40.1190.20">
    <property type="match status" value="1"/>
</dbReference>
<comment type="pathway">
    <text evidence="12">Carbohydrate metabolism; D-ribose degradation; D-ribose 5-phosphate from beta-D-ribopyranose: step 2/2.</text>
</comment>
<evidence type="ECO:0000313" key="14">
    <source>
        <dbReference type="EMBL" id="GIJ34804.1"/>
    </source>
</evidence>
<keyword evidence="6 12" id="KW-0547">Nucleotide-binding</keyword>
<feature type="binding site" evidence="12">
    <location>
        <begin position="22"/>
        <end position="24"/>
    </location>
    <ligand>
        <name>substrate</name>
    </ligand>
</feature>
<feature type="binding site" evidence="12">
    <location>
        <position position="304"/>
    </location>
    <ligand>
        <name>K(+)</name>
        <dbReference type="ChEBI" id="CHEBI:29103"/>
    </ligand>
</feature>
<reference evidence="14" key="1">
    <citation type="submission" date="2021-01" db="EMBL/GenBank/DDBJ databases">
        <title>Whole genome shotgun sequence of Verrucosispora sediminis NBRC 107745.</title>
        <authorList>
            <person name="Komaki H."/>
            <person name="Tamura T."/>
        </authorList>
    </citation>
    <scope>NUCLEOTIDE SEQUENCE</scope>
    <source>
        <strain evidence="14">NBRC 107745</strain>
    </source>
</reference>
<dbReference type="GO" id="GO:0005524">
    <property type="term" value="F:ATP binding"/>
    <property type="evidence" value="ECO:0007669"/>
    <property type="project" value="UniProtKB-UniRule"/>
</dbReference>
<dbReference type="Proteomes" id="UP000607311">
    <property type="component" value="Unassembled WGS sequence"/>
</dbReference>
<feature type="binding site" evidence="12">
    <location>
        <position position="265"/>
    </location>
    <ligand>
        <name>K(+)</name>
        <dbReference type="ChEBI" id="CHEBI:29103"/>
    </ligand>
</feature>
<dbReference type="SUPFAM" id="SSF53613">
    <property type="entry name" value="Ribokinase-like"/>
    <property type="match status" value="1"/>
</dbReference>